<dbReference type="Proteomes" id="UP001055337">
    <property type="component" value="Chromosome"/>
</dbReference>
<accession>A0ABY3TN04</accession>
<name>A0ABY3TN04_9MYCO</name>
<dbReference type="RefSeq" id="WP_240177900.1">
    <property type="nucleotide sequence ID" value="NZ_CP092362.2"/>
</dbReference>
<dbReference type="EMBL" id="CP092362">
    <property type="protein sequence ID" value="ULN41279.1"/>
    <property type="molecule type" value="Genomic_DNA"/>
</dbReference>
<organism evidence="1 2">
    <name type="scientific">Mycolicibacterium crocinum</name>
    <dbReference type="NCBI Taxonomy" id="388459"/>
    <lineage>
        <taxon>Bacteria</taxon>
        <taxon>Bacillati</taxon>
        <taxon>Actinomycetota</taxon>
        <taxon>Actinomycetes</taxon>
        <taxon>Mycobacteriales</taxon>
        <taxon>Mycobacteriaceae</taxon>
        <taxon>Mycolicibacterium</taxon>
    </lineage>
</organism>
<evidence type="ECO:0000313" key="2">
    <source>
        <dbReference type="Proteomes" id="UP001055337"/>
    </source>
</evidence>
<evidence type="ECO:0000313" key="1">
    <source>
        <dbReference type="EMBL" id="ULN41279.1"/>
    </source>
</evidence>
<protein>
    <submittedName>
        <fullName evidence="1">Uncharacterized protein</fullName>
    </submittedName>
</protein>
<keyword evidence="2" id="KW-1185">Reference proteome</keyword>
<proteinExistence type="predicted"/>
<gene>
    <name evidence="1" type="ORF">MI149_27445</name>
</gene>
<sequence length="188" mass="19288">MPVFQYVDQNGTFYKSDLLPTDAGFVTGSVVASGAGGFLGLIPLIGGSGPLPGVSFPYSLGGGAPARNAINVSITAPLSTENIVGSPQLAFTYSGVGTSRFVYAQIVDDTTGRVVGNVVTPVPVTLDGQSHEVNIPLEAIAYTISLDDKLSLQITSSATAFENFTQFGGINISDIALSLPTTTAVTPE</sequence>
<reference evidence="1" key="1">
    <citation type="submission" date="2022-08" db="EMBL/GenBank/DDBJ databases">
        <title>Whole genome sequencing of non-tuberculosis mycobacteria type-strains.</title>
        <authorList>
            <person name="Igarashi Y."/>
            <person name="Osugi A."/>
            <person name="Mitarai S."/>
        </authorList>
    </citation>
    <scope>NUCLEOTIDE SEQUENCE</scope>
    <source>
        <strain evidence="1">JCM 16369</strain>
    </source>
</reference>